<dbReference type="GO" id="GO:0009253">
    <property type="term" value="P:peptidoglycan catabolic process"/>
    <property type="evidence" value="ECO:0007669"/>
    <property type="project" value="InterPro"/>
</dbReference>
<dbReference type="SUPFAM" id="SSF55846">
    <property type="entry name" value="N-acetylmuramoyl-L-alanine amidase-like"/>
    <property type="match status" value="1"/>
</dbReference>
<dbReference type="GO" id="GO:0009254">
    <property type="term" value="P:peptidoglycan turnover"/>
    <property type="evidence" value="ECO:0007669"/>
    <property type="project" value="TreeGrafter"/>
</dbReference>
<dbReference type="InterPro" id="IPR051206">
    <property type="entry name" value="NAMLAA_amidase_2"/>
</dbReference>
<evidence type="ECO:0000256" key="6">
    <source>
        <dbReference type="ARBA" id="ARBA00023287"/>
    </source>
</evidence>
<keyword evidence="6" id="KW-0178">Competence</keyword>
<dbReference type="GO" id="GO:0008745">
    <property type="term" value="F:N-acetylmuramoyl-L-alanine amidase activity"/>
    <property type="evidence" value="ECO:0007669"/>
    <property type="project" value="UniProtKB-EC"/>
</dbReference>
<dbReference type="GO" id="GO:0030420">
    <property type="term" value="P:establishment of competence for transformation"/>
    <property type="evidence" value="ECO:0007669"/>
    <property type="project" value="UniProtKB-KW"/>
</dbReference>
<comment type="catalytic activity">
    <reaction evidence="1">
        <text>Hydrolyzes the link between N-acetylmuramoyl residues and L-amino acid residues in certain cell-wall glycopeptides.</text>
        <dbReference type="EC" id="3.5.1.28"/>
    </reaction>
</comment>
<dbReference type="RefSeq" id="WP_009383415.1">
    <property type="nucleotide sequence ID" value="NZ_AMSQ01000008.1"/>
</dbReference>
<accession>K9B2N1</accession>
<dbReference type="GO" id="GO:0030435">
    <property type="term" value="P:sporulation resulting in formation of a cellular spore"/>
    <property type="evidence" value="ECO:0007669"/>
    <property type="project" value="UniProtKB-KW"/>
</dbReference>
<feature type="domain" description="SH3b" evidence="8">
    <location>
        <begin position="208"/>
        <end position="278"/>
    </location>
</feature>
<evidence type="ECO:0000256" key="4">
    <source>
        <dbReference type="ARBA" id="ARBA00022801"/>
    </source>
</evidence>
<evidence type="ECO:0000259" key="8">
    <source>
        <dbReference type="SMART" id="SM00287"/>
    </source>
</evidence>
<dbReference type="eggNOG" id="COG5632">
    <property type="taxonomic scope" value="Bacteria"/>
</dbReference>
<dbReference type="Pfam" id="PF01510">
    <property type="entry name" value="Amidase_2"/>
    <property type="match status" value="1"/>
</dbReference>
<feature type="domain" description="N-acetylmuramoyl-L-alanine amidase" evidence="9">
    <location>
        <begin position="14"/>
        <end position="164"/>
    </location>
</feature>
<evidence type="ECO:0000259" key="9">
    <source>
        <dbReference type="SMART" id="SM00644"/>
    </source>
</evidence>
<proteinExistence type="inferred from homology"/>
<keyword evidence="11" id="KW-1185">Reference proteome</keyword>
<dbReference type="EMBL" id="AMSQ01000008">
    <property type="protein sequence ID" value="EKU48010.1"/>
    <property type="molecule type" value="Genomic_DNA"/>
</dbReference>
<dbReference type="SMART" id="SM00287">
    <property type="entry name" value="SH3b"/>
    <property type="match status" value="1"/>
</dbReference>
<dbReference type="Gene3D" id="3.40.80.10">
    <property type="entry name" value="Peptidoglycan recognition protein-like"/>
    <property type="match status" value="1"/>
</dbReference>
<gene>
    <name evidence="10" type="ORF">C273_06108</name>
</gene>
<dbReference type="PANTHER" id="PTHR30417">
    <property type="entry name" value="N-ACETYLMURAMOYL-L-ALANINE AMIDASE AMID"/>
    <property type="match status" value="1"/>
</dbReference>
<dbReference type="PANTHER" id="PTHR30417:SF11">
    <property type="entry name" value="N-ACETYLMURAMOYL-L-ALANINE AMIDASE XLYA"/>
    <property type="match status" value="1"/>
</dbReference>
<dbReference type="CDD" id="cd06583">
    <property type="entry name" value="PGRP"/>
    <property type="match status" value="1"/>
</dbReference>
<evidence type="ECO:0000256" key="7">
    <source>
        <dbReference type="ARBA" id="ARBA00023316"/>
    </source>
</evidence>
<dbReference type="InterPro" id="IPR003646">
    <property type="entry name" value="SH3-like_bac-type"/>
</dbReference>
<keyword evidence="4" id="KW-0378">Hydrolase</keyword>
<evidence type="ECO:0000313" key="10">
    <source>
        <dbReference type="EMBL" id="EKU48010.1"/>
    </source>
</evidence>
<dbReference type="EC" id="3.5.1.28" evidence="3"/>
<dbReference type="Proteomes" id="UP000009885">
    <property type="component" value="Unassembled WGS sequence"/>
</dbReference>
<dbReference type="InterPro" id="IPR036505">
    <property type="entry name" value="Amidase/PGRP_sf"/>
</dbReference>
<keyword evidence="7" id="KW-0961">Cell wall biogenesis/degradation</keyword>
<sequence>MAYKIVNMWTPQSLYAFKCPYAMQPTMIAVHNTGNSASARNEVAYMNSNSNYVSFHVAIDDKEAVQAIPFSRNAFHTGDGTAIGSGNRNAIGIEICYSLDNGYGGQKSDRYIQAEKNAALYIAYVLHVYGWGTDRMHPHHWYSGKDCPHKMRATGTYNDFVVMVEDYLTDIKAGNKPTVNTKKYKKQPVKKKAPQGFQRNKYGTLWKNHRGTFKNGNQSIQARYVGPFLLTNNKAGRLPAGAVIEYDEILFQDGYKWIGYTGYDGKRIYLPVGTWNGNSELKVSELWGTML</sequence>
<dbReference type="STRING" id="1229783.C273_06108"/>
<keyword evidence="5" id="KW-0749">Sporulation</keyword>
<evidence type="ECO:0000256" key="1">
    <source>
        <dbReference type="ARBA" id="ARBA00001561"/>
    </source>
</evidence>
<dbReference type="PATRIC" id="fig|1229783.3.peg.1236"/>
<evidence type="ECO:0000313" key="11">
    <source>
        <dbReference type="Proteomes" id="UP000009885"/>
    </source>
</evidence>
<evidence type="ECO:0000256" key="5">
    <source>
        <dbReference type="ARBA" id="ARBA00022969"/>
    </source>
</evidence>
<comment type="caution">
    <text evidence="10">The sequence shown here is derived from an EMBL/GenBank/DDBJ whole genome shotgun (WGS) entry which is preliminary data.</text>
</comment>
<dbReference type="InterPro" id="IPR002502">
    <property type="entry name" value="Amidase_domain"/>
</dbReference>
<dbReference type="Gene3D" id="2.30.30.40">
    <property type="entry name" value="SH3 Domains"/>
    <property type="match status" value="1"/>
</dbReference>
<dbReference type="SMART" id="SM00644">
    <property type="entry name" value="Ami_2"/>
    <property type="match status" value="1"/>
</dbReference>
<evidence type="ECO:0000256" key="2">
    <source>
        <dbReference type="ARBA" id="ARBA00007553"/>
    </source>
</evidence>
<dbReference type="Pfam" id="PF08460">
    <property type="entry name" value="SH3_5"/>
    <property type="match status" value="1"/>
</dbReference>
<comment type="similarity">
    <text evidence="2">Belongs to the N-acetylmuramoyl-L-alanine amidase 2 family.</text>
</comment>
<organism evidence="10 11">
    <name type="scientific">Staphylococcus massiliensis S46</name>
    <dbReference type="NCBI Taxonomy" id="1229783"/>
    <lineage>
        <taxon>Bacteria</taxon>
        <taxon>Bacillati</taxon>
        <taxon>Bacillota</taxon>
        <taxon>Bacilli</taxon>
        <taxon>Bacillales</taxon>
        <taxon>Staphylococcaceae</taxon>
        <taxon>Staphylococcus</taxon>
    </lineage>
</organism>
<reference evidence="10 11" key="1">
    <citation type="journal article" date="2013" name="Genome Announc.">
        <title>Genome Sequence of Staphylococcus massiliensis Strain S46, Isolated from the Surface of Healthy Human Skin.</title>
        <authorList>
            <person name="Srivastav R."/>
            <person name="Singh A."/>
            <person name="Jangir P.K."/>
            <person name="Kumari C."/>
            <person name="Muduli S."/>
            <person name="Sharma R."/>
        </authorList>
    </citation>
    <scope>NUCLEOTIDE SEQUENCE [LARGE SCALE GENOMIC DNA]</scope>
    <source>
        <strain evidence="10 11">S46</strain>
    </source>
</reference>
<evidence type="ECO:0000256" key="3">
    <source>
        <dbReference type="ARBA" id="ARBA00011901"/>
    </source>
</evidence>
<dbReference type="OrthoDB" id="2416895at2"/>
<dbReference type="AlphaFoldDB" id="K9B2N1"/>
<name>K9B2N1_9STAP</name>
<dbReference type="GO" id="GO:0071555">
    <property type="term" value="P:cell wall organization"/>
    <property type="evidence" value="ECO:0007669"/>
    <property type="project" value="UniProtKB-KW"/>
</dbReference>
<protein>
    <recommendedName>
        <fullName evidence="3">N-acetylmuramoyl-L-alanine amidase</fullName>
        <ecNumber evidence="3">3.5.1.28</ecNumber>
    </recommendedName>
</protein>